<keyword evidence="2" id="KW-0472">Membrane</keyword>
<keyword evidence="4" id="KW-1185">Reference proteome</keyword>
<evidence type="ECO:0000313" key="3">
    <source>
        <dbReference type="EMBL" id="GBG10350.1"/>
    </source>
</evidence>
<sequence>METISVYLDHMFASLPKTLEVMRMKQELLSGMEEKYRELKEEGKSENEAIGIVISEFGNIEELTAELGIRAVEPERAAPMLTEHEAYAYTAAKRSAGLWVGLGIFFCASGVALLIFLDTLFETTVDSERGSMLGLIGMFMLGAVGVGMFFNSGMKLSRFKTLEQGFQLSYALKMELRQGQAHYAPTYRFSLITGVCLSVLSPILIFAASYVNEEYAPYGVAAFLLLAAVAVFLFVYYGNIQGAYTKLLEEPILAAAKKEEERISGAVGAVIWPLATIIFLFTGFVYHRWDVNWAVFPIAGILHGMLNGVYNMNRKSEM</sequence>
<keyword evidence="2" id="KW-1133">Transmembrane helix</keyword>
<dbReference type="NCBIfam" id="NF038403">
    <property type="entry name" value="perm_prefix_1"/>
    <property type="match status" value="1"/>
</dbReference>
<comment type="caution">
    <text evidence="3">The sequence shown here is derived from an EMBL/GenBank/DDBJ whole genome shotgun (WGS) entry which is preliminary data.</text>
</comment>
<evidence type="ECO:0000256" key="2">
    <source>
        <dbReference type="SAM" id="Phobius"/>
    </source>
</evidence>
<feature type="transmembrane region" description="Helical" evidence="2">
    <location>
        <begin position="129"/>
        <end position="150"/>
    </location>
</feature>
<feature type="transmembrane region" description="Helical" evidence="2">
    <location>
        <begin position="293"/>
        <end position="310"/>
    </location>
</feature>
<dbReference type="InterPro" id="IPR047928">
    <property type="entry name" value="Perm_prefix_1"/>
</dbReference>
<feature type="transmembrane region" description="Helical" evidence="2">
    <location>
        <begin position="187"/>
        <end position="209"/>
    </location>
</feature>
<proteinExistence type="predicted"/>
<keyword evidence="2" id="KW-0812">Transmembrane</keyword>
<dbReference type="AlphaFoldDB" id="A0A2R5EUK5"/>
<gene>
    <name evidence="3" type="ORF">PAT3040_05079</name>
</gene>
<keyword evidence="1" id="KW-0175">Coiled coil</keyword>
<reference evidence="3 4" key="1">
    <citation type="submission" date="2017-08" db="EMBL/GenBank/DDBJ databases">
        <title>Substantial Increase in Enzyme Production by Combined Drug-Resistance Mutations in Paenibacillus agaridevorans.</title>
        <authorList>
            <person name="Tanaka Y."/>
            <person name="Funane K."/>
            <person name="Hosaka T."/>
            <person name="Shiwa Y."/>
            <person name="Fujita N."/>
            <person name="Miyazaki T."/>
            <person name="Yoshikawa H."/>
            <person name="Murakami K."/>
            <person name="Kasahara K."/>
            <person name="Inaoka T."/>
            <person name="Hiraga Y."/>
            <person name="Ochi K."/>
        </authorList>
    </citation>
    <scope>NUCLEOTIDE SEQUENCE [LARGE SCALE GENOMIC DNA]</scope>
    <source>
        <strain evidence="3 4">T-3040</strain>
    </source>
</reference>
<name>A0A2R5EUK5_9BACL</name>
<feature type="transmembrane region" description="Helical" evidence="2">
    <location>
        <begin position="96"/>
        <end position="117"/>
    </location>
</feature>
<organism evidence="3 4">
    <name type="scientific">Paenibacillus agaridevorans</name>
    <dbReference type="NCBI Taxonomy" id="171404"/>
    <lineage>
        <taxon>Bacteria</taxon>
        <taxon>Bacillati</taxon>
        <taxon>Bacillota</taxon>
        <taxon>Bacilli</taxon>
        <taxon>Bacillales</taxon>
        <taxon>Paenibacillaceae</taxon>
        <taxon>Paenibacillus</taxon>
    </lineage>
</organism>
<evidence type="ECO:0000313" key="4">
    <source>
        <dbReference type="Proteomes" id="UP000245202"/>
    </source>
</evidence>
<feature type="transmembrane region" description="Helical" evidence="2">
    <location>
        <begin position="215"/>
        <end position="237"/>
    </location>
</feature>
<accession>A0A2R5EUK5</accession>
<evidence type="ECO:0000256" key="1">
    <source>
        <dbReference type="SAM" id="Coils"/>
    </source>
</evidence>
<protein>
    <recommendedName>
        <fullName evidence="5">Beta-carotene 15,15'-monooxygenase</fullName>
    </recommendedName>
</protein>
<dbReference type="EMBL" id="BDQX01000315">
    <property type="protein sequence ID" value="GBG10350.1"/>
    <property type="molecule type" value="Genomic_DNA"/>
</dbReference>
<dbReference type="Proteomes" id="UP000245202">
    <property type="component" value="Unassembled WGS sequence"/>
</dbReference>
<feature type="transmembrane region" description="Helical" evidence="2">
    <location>
        <begin position="266"/>
        <end position="287"/>
    </location>
</feature>
<evidence type="ECO:0008006" key="5">
    <source>
        <dbReference type="Google" id="ProtNLM"/>
    </source>
</evidence>
<dbReference type="RefSeq" id="WP_108994865.1">
    <property type="nucleotide sequence ID" value="NZ_BDQX01000315.1"/>
</dbReference>
<feature type="coiled-coil region" evidence="1">
    <location>
        <begin position="22"/>
        <end position="49"/>
    </location>
</feature>